<dbReference type="SMART" id="SM00360">
    <property type="entry name" value="RRM"/>
    <property type="match status" value="3"/>
</dbReference>
<feature type="region of interest" description="Disordered" evidence="3">
    <location>
        <begin position="1"/>
        <end position="29"/>
    </location>
</feature>
<dbReference type="GO" id="GO:0003729">
    <property type="term" value="F:mRNA binding"/>
    <property type="evidence" value="ECO:0000318"/>
    <property type="project" value="GO_Central"/>
</dbReference>
<feature type="region of interest" description="Disordered" evidence="3">
    <location>
        <begin position="100"/>
        <end position="255"/>
    </location>
</feature>
<dbReference type="PANTHER" id="PTHR21245">
    <property type="entry name" value="HETEROGENEOUS NUCLEAR RIBONUCLEOPROTEIN"/>
    <property type="match status" value="1"/>
</dbReference>
<feature type="compositionally biased region" description="Basic and acidic residues" evidence="3">
    <location>
        <begin position="612"/>
        <end position="629"/>
    </location>
</feature>
<sequence>MPPRGKRGGSARKTTPRTKKAQAKDVKEEPVIEPAIVDVEPVIEPATVDVEPVIEPAIVDVEPVIEPAIVDVDKASETEVPMASSSPTNVTEPEVLIVASSPQKVTEPDVSVVSSSPQKTSETEVPTVPSSLKDSETASVLESPEHEKVPESDNGLGDVVMEKEEEPEIQEEDGEAKEHKAESMDFDQGVSHAEQDAVEENTAGNVADTTDMHEDSDGPAEADEGVEGGEDANPSESDNEEEEPMEENVEGEDPSLYMEASLSERKKEKEFEIFIGGLDKEVVEEDLIKVFGEFGEIEHVRLLKNPTTKKNKGFAFIRYATVEQARKALAELKEPEVRGKRCGISASQDNDTLYVGNICKTWTKDKVLETLKSLGVEQIEEMLIPDDPKSEGKSRGFAFLEFSTHSDAIAAFQILRKPNAVFGCDRSAKVSFAQCSMHPSEEALSQVKTVYVEGLPNSWDEAKIKDLCKQYGDIEKVQLSKNFTTSKRKDFGFVTFVSRESALNCVEGLNKAELGEGETKIKANLAKPLNKGRLAKQGARGGFRLKKDGENIGQGPGEPSGSKLKGMNSQGRFKAKGQLKSKGAKGKLHEAKPADKHPNRGQIAQQGKRNRRDQEIDNRRPPKRTRNDRSNYGNVHGFPTRNMAIERNYRPARPIEYPPSYAYREPYAADYSSRYLALDPRGGYVSSSIGQGQASYGAAGYGGQPSSSAYAYGYGGGTLPPSYAEYREVSLSLSLSLSLC</sequence>
<dbReference type="Proteomes" id="UP000017836">
    <property type="component" value="Unassembled WGS sequence"/>
</dbReference>
<dbReference type="CDD" id="cd00590">
    <property type="entry name" value="RRM_SF"/>
    <property type="match status" value="3"/>
</dbReference>
<keyword evidence="6" id="KW-1185">Reference proteome</keyword>
<evidence type="ECO:0000256" key="3">
    <source>
        <dbReference type="SAM" id="MobiDB-lite"/>
    </source>
</evidence>
<dbReference type="PROSITE" id="PS50102">
    <property type="entry name" value="RRM"/>
    <property type="match status" value="3"/>
</dbReference>
<feature type="compositionally biased region" description="Acidic residues" evidence="3">
    <location>
        <begin position="163"/>
        <end position="175"/>
    </location>
</feature>
<feature type="compositionally biased region" description="Basic residues" evidence="3">
    <location>
        <begin position="1"/>
        <end position="21"/>
    </location>
</feature>
<feature type="compositionally biased region" description="Acidic residues" evidence="3">
    <location>
        <begin position="237"/>
        <end position="253"/>
    </location>
</feature>
<dbReference type="GO" id="GO:0005634">
    <property type="term" value="C:nucleus"/>
    <property type="evidence" value="ECO:0000318"/>
    <property type="project" value="GO_Central"/>
</dbReference>
<gene>
    <name evidence="5" type="ORF">AMTR_s00041p00082900</name>
</gene>
<feature type="compositionally biased region" description="Basic and acidic residues" evidence="3">
    <location>
        <begin position="587"/>
        <end position="598"/>
    </location>
</feature>
<dbReference type="InterPro" id="IPR035979">
    <property type="entry name" value="RBD_domain_sf"/>
</dbReference>
<feature type="region of interest" description="Disordered" evidence="3">
    <location>
        <begin position="532"/>
        <end position="639"/>
    </location>
</feature>
<reference evidence="6" key="1">
    <citation type="journal article" date="2013" name="Science">
        <title>The Amborella genome and the evolution of flowering plants.</title>
        <authorList>
            <consortium name="Amborella Genome Project"/>
        </authorList>
    </citation>
    <scope>NUCLEOTIDE SEQUENCE [LARGE SCALE GENOMIC DNA]</scope>
</reference>
<feature type="compositionally biased region" description="Basic residues" evidence="3">
    <location>
        <begin position="573"/>
        <end position="586"/>
    </location>
</feature>
<accession>W1PYD7</accession>
<dbReference type="OMA" id="RESALNC"/>
<feature type="compositionally biased region" description="Polar residues" evidence="3">
    <location>
        <begin position="112"/>
        <end position="140"/>
    </location>
</feature>
<dbReference type="STRING" id="13333.W1PYD7"/>
<dbReference type="Gene3D" id="3.30.70.330">
    <property type="match status" value="3"/>
</dbReference>
<feature type="compositionally biased region" description="Acidic residues" evidence="3">
    <location>
        <begin position="217"/>
        <end position="230"/>
    </location>
</feature>
<evidence type="ECO:0000259" key="4">
    <source>
        <dbReference type="PROSITE" id="PS50102"/>
    </source>
</evidence>
<dbReference type="HOGENOM" id="CLU_375252_0_0_1"/>
<evidence type="ECO:0000256" key="1">
    <source>
        <dbReference type="ARBA" id="ARBA00022884"/>
    </source>
</evidence>
<dbReference type="EMBL" id="KI392588">
    <property type="protein sequence ID" value="ERN13313.1"/>
    <property type="molecule type" value="Genomic_DNA"/>
</dbReference>
<evidence type="ECO:0000256" key="2">
    <source>
        <dbReference type="PROSITE-ProRule" id="PRU00176"/>
    </source>
</evidence>
<feature type="domain" description="RRM" evidence="4">
    <location>
        <begin position="448"/>
        <end position="528"/>
    </location>
</feature>
<feature type="domain" description="RRM" evidence="4">
    <location>
        <begin position="271"/>
        <end position="349"/>
    </location>
</feature>
<evidence type="ECO:0000313" key="5">
    <source>
        <dbReference type="EMBL" id="ERN13313.1"/>
    </source>
</evidence>
<dbReference type="Gramene" id="ERN13313">
    <property type="protein sequence ID" value="ERN13313"/>
    <property type="gene ID" value="AMTR_s00041p00082900"/>
</dbReference>
<evidence type="ECO:0000313" key="6">
    <source>
        <dbReference type="Proteomes" id="UP000017836"/>
    </source>
</evidence>
<keyword evidence="1 2" id="KW-0694">RNA-binding</keyword>
<protein>
    <recommendedName>
        <fullName evidence="4">RRM domain-containing protein</fullName>
    </recommendedName>
</protein>
<organism evidence="5 6">
    <name type="scientific">Amborella trichopoda</name>
    <dbReference type="NCBI Taxonomy" id="13333"/>
    <lineage>
        <taxon>Eukaryota</taxon>
        <taxon>Viridiplantae</taxon>
        <taxon>Streptophyta</taxon>
        <taxon>Embryophyta</taxon>
        <taxon>Tracheophyta</taxon>
        <taxon>Spermatophyta</taxon>
        <taxon>Magnoliopsida</taxon>
        <taxon>Amborellales</taxon>
        <taxon>Amborellaceae</taxon>
        <taxon>Amborella</taxon>
    </lineage>
</organism>
<dbReference type="AlphaFoldDB" id="W1PYD7"/>
<dbReference type="eggNOG" id="KOG0117">
    <property type="taxonomic scope" value="Eukaryota"/>
</dbReference>
<proteinExistence type="predicted"/>
<feature type="domain" description="RRM" evidence="4">
    <location>
        <begin position="351"/>
        <end position="435"/>
    </location>
</feature>
<dbReference type="InterPro" id="IPR000504">
    <property type="entry name" value="RRM_dom"/>
</dbReference>
<dbReference type="Pfam" id="PF00076">
    <property type="entry name" value="RRM_1"/>
    <property type="match status" value="3"/>
</dbReference>
<name>W1PYD7_AMBTC</name>
<dbReference type="InterPro" id="IPR012677">
    <property type="entry name" value="Nucleotide-bd_a/b_plait_sf"/>
</dbReference>
<dbReference type="SUPFAM" id="SSF54928">
    <property type="entry name" value="RNA-binding domain, RBD"/>
    <property type="match status" value="2"/>
</dbReference>